<dbReference type="EMBL" id="FNON01000011">
    <property type="protein sequence ID" value="SDZ27512.1"/>
    <property type="molecule type" value="Genomic_DNA"/>
</dbReference>
<evidence type="ECO:0000256" key="2">
    <source>
        <dbReference type="ARBA" id="ARBA00022450"/>
    </source>
</evidence>
<dbReference type="STRING" id="589385.SAMN05421504_111240"/>
<dbReference type="SMART" id="SM00825">
    <property type="entry name" value="PKS_KS"/>
    <property type="match status" value="1"/>
</dbReference>
<dbReference type="InterPro" id="IPR001031">
    <property type="entry name" value="Thioesterase"/>
</dbReference>
<dbReference type="Gene3D" id="3.30.300.30">
    <property type="match status" value="2"/>
</dbReference>
<dbReference type="SUPFAM" id="SSF56801">
    <property type="entry name" value="Acetyl-CoA synthetase-like"/>
    <property type="match status" value="2"/>
</dbReference>
<dbReference type="SUPFAM" id="SSF53474">
    <property type="entry name" value="alpha/beta-Hydrolases"/>
    <property type="match status" value="1"/>
</dbReference>
<organism evidence="7 8">
    <name type="scientific">Amycolatopsis xylanica</name>
    <dbReference type="NCBI Taxonomy" id="589385"/>
    <lineage>
        <taxon>Bacteria</taxon>
        <taxon>Bacillati</taxon>
        <taxon>Actinomycetota</taxon>
        <taxon>Actinomycetes</taxon>
        <taxon>Pseudonocardiales</taxon>
        <taxon>Pseudonocardiaceae</taxon>
        <taxon>Amycolatopsis</taxon>
    </lineage>
</organism>
<dbReference type="NCBIfam" id="TIGR01733">
    <property type="entry name" value="AA-adenyl-dom"/>
    <property type="match status" value="1"/>
</dbReference>
<evidence type="ECO:0000256" key="1">
    <source>
        <dbReference type="ARBA" id="ARBA00001957"/>
    </source>
</evidence>
<dbReference type="CDD" id="cd12117">
    <property type="entry name" value="A_NRPS_Srf_like"/>
    <property type="match status" value="1"/>
</dbReference>
<dbReference type="Pfam" id="PF02801">
    <property type="entry name" value="Ketoacyl-synt_C"/>
    <property type="match status" value="1"/>
</dbReference>
<dbReference type="PANTHER" id="PTHR45527">
    <property type="entry name" value="NONRIBOSOMAL PEPTIDE SYNTHETASE"/>
    <property type="match status" value="1"/>
</dbReference>
<evidence type="ECO:0000313" key="8">
    <source>
        <dbReference type="Proteomes" id="UP000199515"/>
    </source>
</evidence>
<dbReference type="RefSeq" id="WP_091298112.1">
    <property type="nucleotide sequence ID" value="NZ_FNON01000011.1"/>
</dbReference>
<feature type="domain" description="Carrier" evidence="5">
    <location>
        <begin position="2546"/>
        <end position="2621"/>
    </location>
</feature>
<dbReference type="SUPFAM" id="SSF47336">
    <property type="entry name" value="ACP-like"/>
    <property type="match status" value="3"/>
</dbReference>
<keyword evidence="8" id="KW-1185">Reference proteome</keyword>
<proteinExistence type="predicted"/>
<dbReference type="Pfam" id="PF00109">
    <property type="entry name" value="ketoacyl-synt"/>
    <property type="match status" value="1"/>
</dbReference>
<dbReference type="InterPro" id="IPR045851">
    <property type="entry name" value="AMP-bd_C_sf"/>
</dbReference>
<keyword evidence="3" id="KW-0597">Phosphoprotein</keyword>
<dbReference type="GO" id="GO:0008610">
    <property type="term" value="P:lipid biosynthetic process"/>
    <property type="evidence" value="ECO:0007669"/>
    <property type="project" value="UniProtKB-ARBA"/>
</dbReference>
<dbReference type="InterPro" id="IPR023213">
    <property type="entry name" value="CAT-like_dom_sf"/>
</dbReference>
<dbReference type="SUPFAM" id="SSF53901">
    <property type="entry name" value="Thiolase-like"/>
    <property type="match status" value="1"/>
</dbReference>
<dbReference type="PROSITE" id="PS00455">
    <property type="entry name" value="AMP_BINDING"/>
    <property type="match status" value="1"/>
</dbReference>
<evidence type="ECO:0000256" key="4">
    <source>
        <dbReference type="ARBA" id="ARBA00022679"/>
    </source>
</evidence>
<name>A0A1H3RP63_9PSEU</name>
<dbReference type="GO" id="GO:0009239">
    <property type="term" value="P:enterobactin biosynthetic process"/>
    <property type="evidence" value="ECO:0007669"/>
    <property type="project" value="TreeGrafter"/>
</dbReference>
<dbReference type="InterPro" id="IPR013968">
    <property type="entry name" value="PKS_KR"/>
</dbReference>
<evidence type="ECO:0000259" key="6">
    <source>
        <dbReference type="PROSITE" id="PS52004"/>
    </source>
</evidence>
<dbReference type="Gene3D" id="3.40.47.10">
    <property type="match status" value="1"/>
</dbReference>
<dbReference type="Pfam" id="PF00975">
    <property type="entry name" value="Thioesterase"/>
    <property type="match status" value="1"/>
</dbReference>
<accession>A0A1H3RP63</accession>
<dbReference type="OrthoDB" id="9030879at2"/>
<protein>
    <submittedName>
        <fullName evidence="7">Amino acid adenylation domain-containing protein</fullName>
    </submittedName>
</protein>
<dbReference type="SMART" id="SM00822">
    <property type="entry name" value="PKS_KR"/>
    <property type="match status" value="1"/>
</dbReference>
<dbReference type="InterPro" id="IPR036291">
    <property type="entry name" value="NAD(P)-bd_dom_sf"/>
</dbReference>
<dbReference type="Pfam" id="PF00668">
    <property type="entry name" value="Condensation"/>
    <property type="match status" value="1"/>
</dbReference>
<dbReference type="Pfam" id="PF08659">
    <property type="entry name" value="KR"/>
    <property type="match status" value="1"/>
</dbReference>
<reference evidence="7 8" key="1">
    <citation type="submission" date="2016-10" db="EMBL/GenBank/DDBJ databases">
        <authorList>
            <person name="de Groot N.N."/>
        </authorList>
    </citation>
    <scope>NUCLEOTIDE SEQUENCE [LARGE SCALE GENOMIC DNA]</scope>
    <source>
        <strain evidence="7 8">CPCC 202699</strain>
    </source>
</reference>
<sequence>MRTGTHLAAQVHAQALRTPDALALKDGDRTFDYATLDALGAAVAEALTREGVRRGDAVAVGLARSWELVCVMLGILRLGGKVVPLDRLSPADRRAHILTDSASVALIHHGMDDVPSGVRSLVMSELFGEPPPEPGEPATPVGASFLFYTSGTTGSPKGVEVPDAGILRLAEPGYIEIEAGMRYACLSNPAFDALSFEVWVPLLTGGCCVILDDETAQTPHELAAALVRERVDTIFLTTALFNAVVDAVPDCFASARQVLVGGEQLNAGLMRRWYRDNPDAVTRLHNVYGPTETTTFALCHRIPRDFDGDPVPIGRPLARTGAVLVVPGAERVARPGELAELYLAGAGLAAGYRNLPEETERRFVRLPWHDDARYYRTGDLVRADAEGRVEYVGRADRQVKVRGFRIEPGELERQILRHPAVRQAFVCTRRAVEHGPNELLAYVVAGELSFGDFDRHLVESLPSYMRPHHVYRVDALPLNANGKVDQALLLGSDVQPWRREDAARPVTAWQREVLELAAEVLGVAEVRLDDRWIACGGDSLKALRFRFAARQRWGCELAQSVVLQGDFAELAAAIKRAGASDYPVPVHTDAVSGPATSEQQRLWLLQQRTPGSRAYNVGFAFRIDGEVDADRLRRSLRRLVEIHPALRTGFEATPEGLRQVVGEPYDPWVEPEPDFFAKVFDVARPRLFDACWRADDRGGVLLLRTHHIAVDGWSISILLRDLSAAYPEAPEFTTLDHAAWQAEWFQRPAYLKQREELRAHYAGLDLAAEPVRPFSSAGLLHRSLDVTRRAKVDRLCAELGLTRFQLLLGVFAWSLYGVTGQTGPRIASPVANRPVQEFDGTVGMFANTVALPVTVAPREDARAQLRRLGESTQKVLDRQDVALADVVEGQPFDFLFVLENTEFDAFTLPGTTIRPLWEAPAEAKCSLTMSVLEQADGFDCLWEYAEDHFTADQVAAMAELFGQALDRLASGPSTPAELAAGYRRGLPEHGRGEPAPLTYSTIAEGFARRVALTPDAPALLAEDGSVSYAELDAASSALAADLRERYDVPDEEPCHVALFFEPSAEHVVALLALAKLNLTAVPLDPAYPPVLLRQIVDQVAPLCVLLAPGGEAQFRAVHSGEVALHPVTMSAAASVHPSHSGKRPLYTLFTSGSTGTPKGVQVPDRALCNLLQWQAESGGLADPARTQQFSMLSFDVSFQEIFGTLCGGGCLRLIRPEWRHDIPALLDRLDAAERIFLPYVALQLLAEHGVRLGRYPARLREVITAGEQLVCTDAIRRWFAGMPGARLFNHYGPTETHVVSALCLDGDPALWPERPAIGRPVANAVLRVVDEADEIVPPGCEGNLLIGGLMASRCYLDADPDRFAELPELFYRTGDRAYFDHNGLLHFAGRDDQQIKLSGYRLELGQVEAALLRHPEIVNAVVVRDGDALVACLHCRETPSAESLTAHLADLLPAYVRIDRFRLLTALPRTPSGKLDRAAALDAPGRELGRVTAAKAGSAVEARLTELFEAAAGVPIGLDETFFDAGASSLGLMRFHLRCTAEPDFEFTVADLFEHVTIRALARFLGGQTPESGHVGSVMTDEPIAVVGMAVRLPGASDLAAFWEMVRTAGTGIEHFDAEDGLVGARSQMDGLLAFDPGHFGISARDAALMDPQQRHLLMCCVQALAHAGITDSTSRRVGLVAGCGENTYFQSILREADPARLPDVFQLAQHHDKDFLATKAAYHLGLTGPAFTTQAACGTSLVAVHVAAGLLRHGDAEVMLAGGVLVDPSLTGGYRYRPQHIFSEDGRCRPFSDDSSGTIGASGVGVVVLKPLRLAREDGDTVYSVITGSALNNDGSAKLGYSAPSLAGQREVIRTALRRSGRSGSEIGYVEAHGTATRLGDPVEVGALRQALEVTEPGRIALSSVKSQIGHLGAAAGVIGLIRATLSVHHGLIPPTVGFRAPNPELAADLEPFYVPTEARPWPAGDRVAAVSSFGIGGTNAHVVLEAGEAAPMPETASELVLSSSSEAALRADAAAIADYLTARPEAYPQVVRHLRSGRPARRWRMAATCADAAAAVAWLRTAVATEVEPVDRVLERPAQAPWDFPPPAFDLADYDFDRLPKTVGPRRLPETDWLHQPHWVRLRRATTGASHSDRVLVLMSDLPLDTSAFPHERVVRVTPAEAFARRGDDRFEVDPADPASLKLLFDALGEHHGIDWLHALPLGIDGLERARWACLDTPAALLRAGVKNLRTWWLSSRARPVDGAVERPEAGLLAGITMVGPAETGVPGHWVDLPGTDLSALADLLTGPTPPSQVALRRGFWWERTTTPVSTVDAVPVVGDGVHLILGGTGGIGTAIAEWLLESTQGRVLLLARRPELPEALRPWADRVELIAADLAGPVDLSARIDRLDSVIHAAGEAAGGPIATRDADSAHVAKLRGALVTEELIARYRPALAVYCSSMSAHFGGAGQLDYAAANGLLDAFAHQDSEATTRIAIDWDIWNETGMAVQALRTDARHQAHLAVGMTVAEGKRLFARALALGLPQLLVSTTPLDEAETFYGPTTPKTADTTAEALSAELCEALGLDELDPDAPLYDLGADSLTMLDLIDTVKRLSGVDLDLARFSHQVSLAEVLARLAEGEADAHDVTLEIWQEGTGREVLCLVHPVGGDIQAYGSLVSALDPRLTVCLIADPGLRQARASTWTLTERARRYYAALHARFPGAECQLAGWSFGAWVATGMAAEAETAGRPARALHLLDPPPPGADFGGYDETRLEAVFARELGDAADSTKAYAERLARCCRANLRSMAGHELPKLAATPSGLWLAERPVPELPSVAGQEALWQPHLPEPTDWHRLDTNHYGIVRAPHVHAIAAVINATIGEAR</sequence>
<dbReference type="InterPro" id="IPR014031">
    <property type="entry name" value="Ketoacyl_synth_C"/>
</dbReference>
<dbReference type="InterPro" id="IPR020841">
    <property type="entry name" value="PKS_Beta-ketoAc_synthase_dom"/>
</dbReference>
<dbReference type="Gene3D" id="3.40.50.12780">
    <property type="entry name" value="N-terminal domain of ligase-like"/>
    <property type="match status" value="1"/>
</dbReference>
<dbReference type="InterPro" id="IPR057326">
    <property type="entry name" value="KR_dom"/>
</dbReference>
<dbReference type="PROSITE" id="PS50075">
    <property type="entry name" value="CARRIER"/>
    <property type="match status" value="3"/>
</dbReference>
<evidence type="ECO:0000259" key="5">
    <source>
        <dbReference type="PROSITE" id="PS50075"/>
    </source>
</evidence>
<dbReference type="SUPFAM" id="SSF51735">
    <property type="entry name" value="NAD(P)-binding Rossmann-fold domains"/>
    <property type="match status" value="2"/>
</dbReference>
<feature type="domain" description="Ketosynthase family 3 (KS3)" evidence="6">
    <location>
        <begin position="1581"/>
        <end position="1988"/>
    </location>
</feature>
<dbReference type="CDD" id="cd00833">
    <property type="entry name" value="PKS"/>
    <property type="match status" value="1"/>
</dbReference>
<dbReference type="PROSITE" id="PS52004">
    <property type="entry name" value="KS3_2"/>
    <property type="match status" value="1"/>
</dbReference>
<comment type="cofactor">
    <cofactor evidence="1">
        <name>pantetheine 4'-phosphate</name>
        <dbReference type="ChEBI" id="CHEBI:47942"/>
    </cofactor>
</comment>
<dbReference type="Gene3D" id="3.30.559.10">
    <property type="entry name" value="Chloramphenicol acetyltransferase-like domain"/>
    <property type="match status" value="1"/>
</dbReference>
<dbReference type="GO" id="GO:0016746">
    <property type="term" value="F:acyltransferase activity"/>
    <property type="evidence" value="ECO:0007669"/>
    <property type="project" value="InterPro"/>
</dbReference>
<dbReference type="GO" id="GO:0009366">
    <property type="term" value="C:enterobactin synthetase complex"/>
    <property type="evidence" value="ECO:0007669"/>
    <property type="project" value="TreeGrafter"/>
</dbReference>
<dbReference type="Gene3D" id="3.40.50.1820">
    <property type="entry name" value="alpha/beta hydrolase"/>
    <property type="match status" value="1"/>
</dbReference>
<dbReference type="Gene3D" id="1.10.1200.10">
    <property type="entry name" value="ACP-like"/>
    <property type="match status" value="3"/>
</dbReference>
<dbReference type="SUPFAM" id="SSF52777">
    <property type="entry name" value="CoA-dependent acyltransferases"/>
    <property type="match status" value="2"/>
</dbReference>
<dbReference type="InterPro" id="IPR020845">
    <property type="entry name" value="AMP-binding_CS"/>
</dbReference>
<dbReference type="InterPro" id="IPR009081">
    <property type="entry name" value="PP-bd_ACP"/>
</dbReference>
<dbReference type="InterPro" id="IPR016039">
    <property type="entry name" value="Thiolase-like"/>
</dbReference>
<dbReference type="InterPro" id="IPR010071">
    <property type="entry name" value="AA_adenyl_dom"/>
</dbReference>
<dbReference type="InterPro" id="IPR025110">
    <property type="entry name" value="AMP-bd_C"/>
</dbReference>
<dbReference type="InterPro" id="IPR006162">
    <property type="entry name" value="Ppantetheine_attach_site"/>
</dbReference>
<dbReference type="Gene3D" id="3.30.559.30">
    <property type="entry name" value="Nonribosomal peptide synthetase, condensation domain"/>
    <property type="match status" value="1"/>
</dbReference>
<dbReference type="PANTHER" id="PTHR45527:SF1">
    <property type="entry name" value="FATTY ACID SYNTHASE"/>
    <property type="match status" value="1"/>
</dbReference>
<dbReference type="Proteomes" id="UP000199515">
    <property type="component" value="Unassembled WGS sequence"/>
</dbReference>
<dbReference type="GO" id="GO:0031177">
    <property type="term" value="F:phosphopantetheine binding"/>
    <property type="evidence" value="ECO:0007669"/>
    <property type="project" value="InterPro"/>
</dbReference>
<dbReference type="Pfam" id="PF00550">
    <property type="entry name" value="PP-binding"/>
    <property type="match status" value="3"/>
</dbReference>
<gene>
    <name evidence="7" type="ORF">SAMN05421504_111240</name>
</gene>
<evidence type="ECO:0000256" key="3">
    <source>
        <dbReference type="ARBA" id="ARBA00022553"/>
    </source>
</evidence>
<dbReference type="InterPro" id="IPR020806">
    <property type="entry name" value="PKS_PP-bd"/>
</dbReference>
<keyword evidence="4" id="KW-0808">Transferase</keyword>
<dbReference type="GO" id="GO:0043041">
    <property type="term" value="P:amino acid activation for nonribosomal peptide biosynthetic process"/>
    <property type="evidence" value="ECO:0007669"/>
    <property type="project" value="TreeGrafter"/>
</dbReference>
<dbReference type="Pfam" id="PF00501">
    <property type="entry name" value="AMP-binding"/>
    <property type="match status" value="2"/>
</dbReference>
<dbReference type="InterPro" id="IPR042099">
    <property type="entry name" value="ANL_N_sf"/>
</dbReference>
<dbReference type="InterPro" id="IPR000873">
    <property type="entry name" value="AMP-dep_synth/lig_dom"/>
</dbReference>
<dbReference type="Gene3D" id="2.30.38.10">
    <property type="entry name" value="Luciferase, Domain 3"/>
    <property type="match status" value="1"/>
</dbReference>
<dbReference type="InterPro" id="IPR001242">
    <property type="entry name" value="Condensation_dom"/>
</dbReference>
<feature type="domain" description="Carrier" evidence="5">
    <location>
        <begin position="504"/>
        <end position="581"/>
    </location>
</feature>
<feature type="domain" description="Carrier" evidence="5">
    <location>
        <begin position="1490"/>
        <end position="1569"/>
    </location>
</feature>
<dbReference type="Pfam" id="PF16197">
    <property type="entry name" value="KAsynt_C_assoc"/>
    <property type="match status" value="1"/>
</dbReference>
<dbReference type="InterPro" id="IPR029058">
    <property type="entry name" value="AB_hydrolase_fold"/>
</dbReference>
<dbReference type="InterPro" id="IPR032821">
    <property type="entry name" value="PKS_assoc"/>
</dbReference>
<dbReference type="GO" id="GO:0047527">
    <property type="term" value="F:2,3-dihydroxybenzoate-serine ligase activity"/>
    <property type="evidence" value="ECO:0007669"/>
    <property type="project" value="TreeGrafter"/>
</dbReference>
<dbReference type="Pfam" id="PF13193">
    <property type="entry name" value="AMP-binding_C"/>
    <property type="match status" value="2"/>
</dbReference>
<dbReference type="GO" id="GO:0005829">
    <property type="term" value="C:cytosol"/>
    <property type="evidence" value="ECO:0007669"/>
    <property type="project" value="TreeGrafter"/>
</dbReference>
<keyword evidence="2" id="KW-0596">Phosphopantetheine</keyword>
<dbReference type="InterPro" id="IPR036736">
    <property type="entry name" value="ACP-like_sf"/>
</dbReference>
<dbReference type="Gene3D" id="3.40.50.720">
    <property type="entry name" value="NAD(P)-binding Rossmann-like Domain"/>
    <property type="match status" value="1"/>
</dbReference>
<dbReference type="PROSITE" id="PS00012">
    <property type="entry name" value="PHOSPHOPANTETHEINE"/>
    <property type="match status" value="1"/>
</dbReference>
<evidence type="ECO:0000313" key="7">
    <source>
        <dbReference type="EMBL" id="SDZ27512.1"/>
    </source>
</evidence>
<dbReference type="Gene3D" id="3.40.50.980">
    <property type="match status" value="2"/>
</dbReference>
<dbReference type="SMART" id="SM00823">
    <property type="entry name" value="PKS_PP"/>
    <property type="match status" value="2"/>
</dbReference>
<dbReference type="InterPro" id="IPR014030">
    <property type="entry name" value="Ketoacyl_synth_N"/>
</dbReference>